<organism evidence="1 2">
    <name type="scientific">Streptomyces caeni</name>
    <dbReference type="NCBI Taxonomy" id="2307231"/>
    <lineage>
        <taxon>Bacteria</taxon>
        <taxon>Bacillati</taxon>
        <taxon>Actinomycetota</taxon>
        <taxon>Actinomycetes</taxon>
        <taxon>Kitasatosporales</taxon>
        <taxon>Streptomycetaceae</taxon>
        <taxon>Streptomyces</taxon>
    </lineage>
</organism>
<keyword evidence="2" id="KW-1185">Reference proteome</keyword>
<name>A0ABW4IPR2_9ACTN</name>
<gene>
    <name evidence="1" type="ORF">ACFSL4_10910</name>
</gene>
<protein>
    <recommendedName>
        <fullName evidence="3">TetR family transcriptional regulator</fullName>
    </recommendedName>
</protein>
<evidence type="ECO:0000313" key="1">
    <source>
        <dbReference type="EMBL" id="MFD1658707.1"/>
    </source>
</evidence>
<reference evidence="2" key="1">
    <citation type="journal article" date="2019" name="Int. J. Syst. Evol. Microbiol.">
        <title>The Global Catalogue of Microorganisms (GCM) 10K type strain sequencing project: providing services to taxonomists for standard genome sequencing and annotation.</title>
        <authorList>
            <consortium name="The Broad Institute Genomics Platform"/>
            <consortium name="The Broad Institute Genome Sequencing Center for Infectious Disease"/>
            <person name="Wu L."/>
            <person name="Ma J."/>
        </authorList>
    </citation>
    <scope>NUCLEOTIDE SEQUENCE [LARGE SCALE GENOMIC DNA]</scope>
    <source>
        <strain evidence="2">CGMCC 1.12470</strain>
    </source>
</reference>
<comment type="caution">
    <text evidence="1">The sequence shown here is derived from an EMBL/GenBank/DDBJ whole genome shotgun (WGS) entry which is preliminary data.</text>
</comment>
<dbReference type="Proteomes" id="UP001597261">
    <property type="component" value="Unassembled WGS sequence"/>
</dbReference>
<evidence type="ECO:0000313" key="2">
    <source>
        <dbReference type="Proteomes" id="UP001597261"/>
    </source>
</evidence>
<dbReference type="EMBL" id="JBHUDX010000026">
    <property type="protein sequence ID" value="MFD1658707.1"/>
    <property type="molecule type" value="Genomic_DNA"/>
</dbReference>
<dbReference type="RefSeq" id="WP_381081083.1">
    <property type="nucleotide sequence ID" value="NZ_JBHUDX010000026.1"/>
</dbReference>
<proteinExistence type="predicted"/>
<accession>A0ABW4IPR2</accession>
<sequence>MFEGFGRRLTAVEEAALRCLCAVDAASAISWGVPHDDEEIVARGRATLARLMESDLV</sequence>
<evidence type="ECO:0008006" key="3">
    <source>
        <dbReference type="Google" id="ProtNLM"/>
    </source>
</evidence>